<dbReference type="HOGENOM" id="CLU_2605763_0_0_1"/>
<feature type="region of interest" description="Disordered" evidence="1">
    <location>
        <begin position="1"/>
        <end position="36"/>
    </location>
</feature>
<reference evidence="3" key="1">
    <citation type="journal article" date="2011" name="PLoS Genet.">
        <title>Genomic analysis of the necrotrophic fungal pathogens Sclerotinia sclerotiorum and Botrytis cinerea.</title>
        <authorList>
            <person name="Amselem J."/>
            <person name="Cuomo C.A."/>
            <person name="van Kan J.A."/>
            <person name="Viaud M."/>
            <person name="Benito E.P."/>
            <person name="Couloux A."/>
            <person name="Coutinho P.M."/>
            <person name="de Vries R.P."/>
            <person name="Dyer P.S."/>
            <person name="Fillinger S."/>
            <person name="Fournier E."/>
            <person name="Gout L."/>
            <person name="Hahn M."/>
            <person name="Kohn L."/>
            <person name="Lapalu N."/>
            <person name="Plummer K.M."/>
            <person name="Pradier J.M."/>
            <person name="Quevillon E."/>
            <person name="Sharon A."/>
            <person name="Simon A."/>
            <person name="ten Have A."/>
            <person name="Tudzynski B."/>
            <person name="Tudzynski P."/>
            <person name="Wincker P."/>
            <person name="Andrew M."/>
            <person name="Anthouard V."/>
            <person name="Beever R.E."/>
            <person name="Beffa R."/>
            <person name="Benoit I."/>
            <person name="Bouzid O."/>
            <person name="Brault B."/>
            <person name="Chen Z."/>
            <person name="Choquer M."/>
            <person name="Collemare J."/>
            <person name="Cotton P."/>
            <person name="Danchin E.G."/>
            <person name="Da Silva C."/>
            <person name="Gautier A."/>
            <person name="Giraud C."/>
            <person name="Giraud T."/>
            <person name="Gonzalez C."/>
            <person name="Grossetete S."/>
            <person name="Guldener U."/>
            <person name="Henrissat B."/>
            <person name="Howlett B.J."/>
            <person name="Kodira C."/>
            <person name="Kretschmer M."/>
            <person name="Lappartient A."/>
            <person name="Leroch M."/>
            <person name="Levis C."/>
            <person name="Mauceli E."/>
            <person name="Neuveglise C."/>
            <person name="Oeser B."/>
            <person name="Pearson M."/>
            <person name="Poulain J."/>
            <person name="Poussereau N."/>
            <person name="Quesneville H."/>
            <person name="Rascle C."/>
            <person name="Schumacher J."/>
            <person name="Segurens B."/>
            <person name="Sexton A."/>
            <person name="Silva E."/>
            <person name="Sirven C."/>
            <person name="Soanes D.M."/>
            <person name="Talbot N.J."/>
            <person name="Templeton M."/>
            <person name="Yandava C."/>
            <person name="Yarden O."/>
            <person name="Zeng Q."/>
            <person name="Rollins J.A."/>
            <person name="Lebrun M.H."/>
            <person name="Dickman M."/>
        </authorList>
    </citation>
    <scope>NUCLEOTIDE SEQUENCE [LARGE SCALE GENOMIC DNA]</scope>
    <source>
        <strain evidence="3">T4</strain>
    </source>
</reference>
<proteinExistence type="predicted"/>
<dbReference type="AlphaFoldDB" id="G2YGV3"/>
<evidence type="ECO:0000313" key="2">
    <source>
        <dbReference type="EMBL" id="CCD50987.1"/>
    </source>
</evidence>
<name>G2YGV3_BOTF4</name>
<gene>
    <name evidence="2" type="ORF">BofuT4_uP022550.1</name>
</gene>
<protein>
    <submittedName>
        <fullName evidence="2">Uncharacterized protein</fullName>
    </submittedName>
</protein>
<evidence type="ECO:0000256" key="1">
    <source>
        <dbReference type="SAM" id="MobiDB-lite"/>
    </source>
</evidence>
<sequence>MEPEQAEGLPLLGEGVNTGSREKGKGRDTMPQPPAEDKFETLRLLQPLAASVQELHGRISDLEVGATASRHSSSPALQP</sequence>
<accession>G2YGV3</accession>
<organism evidence="2 3">
    <name type="scientific">Botryotinia fuckeliana (strain T4)</name>
    <name type="common">Noble rot fungus</name>
    <name type="synonym">Botrytis cinerea</name>
    <dbReference type="NCBI Taxonomy" id="999810"/>
    <lineage>
        <taxon>Eukaryota</taxon>
        <taxon>Fungi</taxon>
        <taxon>Dikarya</taxon>
        <taxon>Ascomycota</taxon>
        <taxon>Pezizomycotina</taxon>
        <taxon>Leotiomycetes</taxon>
        <taxon>Helotiales</taxon>
        <taxon>Sclerotiniaceae</taxon>
        <taxon>Botrytis</taxon>
    </lineage>
</organism>
<dbReference type="InParanoid" id="G2YGV3"/>
<dbReference type="Proteomes" id="UP000008177">
    <property type="component" value="Unplaced contigs"/>
</dbReference>
<evidence type="ECO:0000313" key="3">
    <source>
        <dbReference type="Proteomes" id="UP000008177"/>
    </source>
</evidence>
<dbReference type="EMBL" id="FQ790332">
    <property type="protein sequence ID" value="CCD50987.1"/>
    <property type="molecule type" value="Genomic_DNA"/>
</dbReference>